<reference evidence="2" key="1">
    <citation type="journal article" date="2015" name="Nature">
        <title>Complex archaea that bridge the gap between prokaryotes and eukaryotes.</title>
        <authorList>
            <person name="Spang A."/>
            <person name="Saw J.H."/>
            <person name="Jorgensen S.L."/>
            <person name="Zaremba-Niedzwiedzka K."/>
            <person name="Martijn J."/>
            <person name="Lind A.E."/>
            <person name="van Eijk R."/>
            <person name="Schleper C."/>
            <person name="Guy L."/>
            <person name="Ettema T.J."/>
        </authorList>
    </citation>
    <scope>NUCLEOTIDE SEQUENCE</scope>
</reference>
<dbReference type="AlphaFoldDB" id="A0A0F8VWV3"/>
<keyword evidence="1" id="KW-1133">Transmembrane helix</keyword>
<evidence type="ECO:0000313" key="2">
    <source>
        <dbReference type="EMBL" id="KKK48878.1"/>
    </source>
</evidence>
<accession>A0A0F8VWV3</accession>
<evidence type="ECO:0000256" key="1">
    <source>
        <dbReference type="SAM" id="Phobius"/>
    </source>
</evidence>
<keyword evidence="1" id="KW-0812">Transmembrane</keyword>
<proteinExistence type="predicted"/>
<dbReference type="EMBL" id="LAZR01068844">
    <property type="protein sequence ID" value="KKK48878.1"/>
    <property type="molecule type" value="Genomic_DNA"/>
</dbReference>
<sequence length="257" mass="31215">MKILVLDNFFNFKNFQGKFRRYYKALKLKGIIRKIRKQYNDAKIEIITESNKKFNIDKDIEVQLLSEYRIKVDRVKFLNIKNKIIKKTKENLISFYKYHFKSKMFHLKGILIPKIIDFSYTRYFNSIFGEFELLKCIFEEKKFDKVIVFNSNLDFFKFFNTLNSKIGNKIEIFSDSFLDNKKKLLQRFFSNYFISLLAFSIRNSIFNKKYKKSYYRKKKELNKNIKNIVFSAANTENQYRSLKPIYAEIKVDKRVKN</sequence>
<feature type="non-terminal residue" evidence="2">
    <location>
        <position position="257"/>
    </location>
</feature>
<gene>
    <name evidence="2" type="ORF">LCGC14_3140700</name>
</gene>
<organism evidence="2">
    <name type="scientific">marine sediment metagenome</name>
    <dbReference type="NCBI Taxonomy" id="412755"/>
    <lineage>
        <taxon>unclassified sequences</taxon>
        <taxon>metagenomes</taxon>
        <taxon>ecological metagenomes</taxon>
    </lineage>
</organism>
<name>A0A0F8VWV3_9ZZZZ</name>
<feature type="transmembrane region" description="Helical" evidence="1">
    <location>
        <begin position="188"/>
        <end position="206"/>
    </location>
</feature>
<comment type="caution">
    <text evidence="2">The sequence shown here is derived from an EMBL/GenBank/DDBJ whole genome shotgun (WGS) entry which is preliminary data.</text>
</comment>
<protein>
    <submittedName>
        <fullName evidence="2">Uncharacterized protein</fullName>
    </submittedName>
</protein>
<keyword evidence="1" id="KW-0472">Membrane</keyword>